<protein>
    <submittedName>
        <fullName evidence="2">Uncharacterized protein</fullName>
    </submittedName>
</protein>
<gene>
    <name evidence="2" type="ORF">GCM10009849_01180</name>
</gene>
<dbReference type="EMBL" id="BAAAQW010000001">
    <property type="protein sequence ID" value="GAA2196369.1"/>
    <property type="molecule type" value="Genomic_DNA"/>
</dbReference>
<evidence type="ECO:0000313" key="2">
    <source>
        <dbReference type="EMBL" id="GAA2196369.1"/>
    </source>
</evidence>
<comment type="caution">
    <text evidence="2">The sequence shown here is derived from an EMBL/GenBank/DDBJ whole genome shotgun (WGS) entry which is preliminary data.</text>
</comment>
<keyword evidence="1" id="KW-0812">Transmembrane</keyword>
<evidence type="ECO:0000313" key="3">
    <source>
        <dbReference type="Proteomes" id="UP001500432"/>
    </source>
</evidence>
<organism evidence="2 3">
    <name type="scientific">Sinomonas flava</name>
    <dbReference type="NCBI Taxonomy" id="496857"/>
    <lineage>
        <taxon>Bacteria</taxon>
        <taxon>Bacillati</taxon>
        <taxon>Actinomycetota</taxon>
        <taxon>Actinomycetes</taxon>
        <taxon>Micrococcales</taxon>
        <taxon>Micrococcaceae</taxon>
        <taxon>Sinomonas</taxon>
    </lineage>
</organism>
<keyword evidence="1" id="KW-1133">Transmembrane helix</keyword>
<feature type="transmembrane region" description="Helical" evidence="1">
    <location>
        <begin position="207"/>
        <end position="226"/>
    </location>
</feature>
<accession>A0ABP5N9Q0</accession>
<keyword evidence="1" id="KW-0472">Membrane</keyword>
<feature type="transmembrane region" description="Helical" evidence="1">
    <location>
        <begin position="21"/>
        <end position="43"/>
    </location>
</feature>
<feature type="transmembrane region" description="Helical" evidence="1">
    <location>
        <begin position="55"/>
        <end position="80"/>
    </location>
</feature>
<keyword evidence="3" id="KW-1185">Reference proteome</keyword>
<reference evidence="3" key="1">
    <citation type="journal article" date="2019" name="Int. J. Syst. Evol. Microbiol.">
        <title>The Global Catalogue of Microorganisms (GCM) 10K type strain sequencing project: providing services to taxonomists for standard genome sequencing and annotation.</title>
        <authorList>
            <consortium name="The Broad Institute Genomics Platform"/>
            <consortium name="The Broad Institute Genome Sequencing Center for Infectious Disease"/>
            <person name="Wu L."/>
            <person name="Ma J."/>
        </authorList>
    </citation>
    <scope>NUCLEOTIDE SEQUENCE [LARGE SCALE GENOMIC DNA]</scope>
    <source>
        <strain evidence="3">JCM 16034</strain>
    </source>
</reference>
<feature type="transmembrane region" description="Helical" evidence="1">
    <location>
        <begin position="120"/>
        <end position="149"/>
    </location>
</feature>
<evidence type="ECO:0000256" key="1">
    <source>
        <dbReference type="SAM" id="Phobius"/>
    </source>
</evidence>
<name>A0ABP5N9Q0_9MICC</name>
<proteinExistence type="predicted"/>
<dbReference type="Proteomes" id="UP001500432">
    <property type="component" value="Unassembled WGS sequence"/>
</dbReference>
<feature type="transmembrane region" description="Helical" evidence="1">
    <location>
        <begin position="185"/>
        <end position="201"/>
    </location>
</feature>
<sequence>MSTQTNTRLSGLAQFDRTTSIWGPITLGLGFLISLGAALFAAFGTGLGITGGELWTAVGLVVATFGVIAVIEPISYYPVLGRSAMYQAFMIGNIANKLLPSALVAQADLDEKPGTRRAELIAGAAIIGAAFIHIVTLVILVGVLGTWLVGVLPPGLVAVARLYILPAVFGAVTVQAVVTMKNMRITIVAAVVAALITYVLIPLVPALSFYGTLLAVAATIILAWFARSRAADGRPSAAASSVGH</sequence>
<feature type="transmembrane region" description="Helical" evidence="1">
    <location>
        <begin position="155"/>
        <end position="178"/>
    </location>
</feature>
<dbReference type="RefSeq" id="WP_344297462.1">
    <property type="nucleotide sequence ID" value="NZ_BAAAQW010000001.1"/>
</dbReference>